<evidence type="ECO:0000256" key="4">
    <source>
        <dbReference type="ARBA" id="ARBA00022989"/>
    </source>
</evidence>
<proteinExistence type="inferred from homology"/>
<keyword evidence="3" id="KW-0812">Transmembrane</keyword>
<dbReference type="Gene3D" id="1.20.1440.20">
    <property type="entry name" value="LemA-like domain"/>
    <property type="match status" value="1"/>
</dbReference>
<protein>
    <recommendedName>
        <fullName evidence="8">LemA family protein</fullName>
    </recommendedName>
</protein>
<evidence type="ECO:0008006" key="8">
    <source>
        <dbReference type="Google" id="ProtNLM"/>
    </source>
</evidence>
<organism evidence="6 7">
    <name type="scientific">Candidatus Berkelbacteria bacterium CG10_big_fil_rev_8_21_14_0_10_43_13</name>
    <dbReference type="NCBI Taxonomy" id="1974514"/>
    <lineage>
        <taxon>Bacteria</taxon>
        <taxon>Candidatus Berkelbacteria</taxon>
    </lineage>
</organism>
<dbReference type="Proteomes" id="UP000231382">
    <property type="component" value="Unassembled WGS sequence"/>
</dbReference>
<evidence type="ECO:0000256" key="2">
    <source>
        <dbReference type="ARBA" id="ARBA00008854"/>
    </source>
</evidence>
<sequence>MIWLLGILVVIVIWIVAVYNRLVTLNVRTDESWSDISVQLKRRYDLIPNLVETVKGYAKHEKSVFENVTKARAEALGAKGVEDKAKAEAGLAGALKSVFAVAEAYPELKANENFGKLQDELTDTEDKIQAARRFYNANVRDLNIATRVFPTNIFANMLGFKKRELFELEEEAAKEPVKVDFNN</sequence>
<comment type="similarity">
    <text evidence="2">Belongs to the LemA family.</text>
</comment>
<accession>A0A2H0W6E6</accession>
<dbReference type="GO" id="GO:0016020">
    <property type="term" value="C:membrane"/>
    <property type="evidence" value="ECO:0007669"/>
    <property type="project" value="UniProtKB-SubCell"/>
</dbReference>
<evidence type="ECO:0000313" key="6">
    <source>
        <dbReference type="EMBL" id="PIS07665.1"/>
    </source>
</evidence>
<dbReference type="PANTHER" id="PTHR34478:SF1">
    <property type="entry name" value="PROTEIN LEMA"/>
    <property type="match status" value="1"/>
</dbReference>
<keyword evidence="4" id="KW-1133">Transmembrane helix</keyword>
<dbReference type="EMBL" id="PEZW01000017">
    <property type="protein sequence ID" value="PIS07665.1"/>
    <property type="molecule type" value="Genomic_DNA"/>
</dbReference>
<gene>
    <name evidence="6" type="ORF">COT78_02375</name>
</gene>
<evidence type="ECO:0000256" key="1">
    <source>
        <dbReference type="ARBA" id="ARBA00004167"/>
    </source>
</evidence>
<evidence type="ECO:0000256" key="3">
    <source>
        <dbReference type="ARBA" id="ARBA00022692"/>
    </source>
</evidence>
<comment type="caution">
    <text evidence="6">The sequence shown here is derived from an EMBL/GenBank/DDBJ whole genome shotgun (WGS) entry which is preliminary data.</text>
</comment>
<evidence type="ECO:0000256" key="5">
    <source>
        <dbReference type="ARBA" id="ARBA00023136"/>
    </source>
</evidence>
<dbReference type="InterPro" id="IPR023353">
    <property type="entry name" value="LemA-like_dom_sf"/>
</dbReference>
<dbReference type="AlphaFoldDB" id="A0A2H0W6E6"/>
<dbReference type="PANTHER" id="PTHR34478">
    <property type="entry name" value="PROTEIN LEMA"/>
    <property type="match status" value="1"/>
</dbReference>
<reference evidence="7" key="1">
    <citation type="submission" date="2017-09" db="EMBL/GenBank/DDBJ databases">
        <title>Depth-based differentiation of microbial function through sediment-hosted aquifers and enrichment of novel symbionts in the deep terrestrial subsurface.</title>
        <authorList>
            <person name="Probst A.J."/>
            <person name="Ladd B."/>
            <person name="Jarett J.K."/>
            <person name="Geller-Mcgrath D.E."/>
            <person name="Sieber C.M.K."/>
            <person name="Emerson J.B."/>
            <person name="Anantharaman K."/>
            <person name="Thomas B.C."/>
            <person name="Malmstrom R."/>
            <person name="Stieglmeier M."/>
            <person name="Klingl A."/>
            <person name="Woyke T."/>
            <person name="Ryan C.M."/>
            <person name="Banfield J.F."/>
        </authorList>
    </citation>
    <scope>NUCLEOTIDE SEQUENCE [LARGE SCALE GENOMIC DNA]</scope>
</reference>
<dbReference type="SUPFAM" id="SSF140478">
    <property type="entry name" value="LemA-like"/>
    <property type="match status" value="1"/>
</dbReference>
<dbReference type="InterPro" id="IPR007156">
    <property type="entry name" value="MamQ_LemA"/>
</dbReference>
<name>A0A2H0W6E6_9BACT</name>
<keyword evidence="5" id="KW-0472">Membrane</keyword>
<evidence type="ECO:0000313" key="7">
    <source>
        <dbReference type="Proteomes" id="UP000231382"/>
    </source>
</evidence>
<comment type="subcellular location">
    <subcellularLocation>
        <location evidence="1">Membrane</location>
        <topology evidence="1">Single-pass membrane protein</topology>
    </subcellularLocation>
</comment>
<dbReference type="Pfam" id="PF04011">
    <property type="entry name" value="LemA"/>
    <property type="match status" value="1"/>
</dbReference>